<dbReference type="AlphaFoldDB" id="A0A1X2CFS9"/>
<dbReference type="Proteomes" id="UP000193087">
    <property type="component" value="Unassembled WGS sequence"/>
</dbReference>
<organism evidence="1 2">
    <name type="scientific">Mycobacterium riyadhense</name>
    <dbReference type="NCBI Taxonomy" id="486698"/>
    <lineage>
        <taxon>Bacteria</taxon>
        <taxon>Bacillati</taxon>
        <taxon>Actinomycetota</taxon>
        <taxon>Actinomycetes</taxon>
        <taxon>Mycobacteriales</taxon>
        <taxon>Mycobacteriaceae</taxon>
        <taxon>Mycobacterium</taxon>
    </lineage>
</organism>
<dbReference type="GeneID" id="93497638"/>
<keyword evidence="2" id="KW-1185">Reference proteome</keyword>
<dbReference type="EMBL" id="LQPQ01000117">
    <property type="protein sequence ID" value="ORW74808.1"/>
    <property type="molecule type" value="Genomic_DNA"/>
</dbReference>
<dbReference type="RefSeq" id="WP_085251318.1">
    <property type="nucleotide sequence ID" value="NZ_CAJMWJ010000003.1"/>
</dbReference>
<accession>A0A1X2CFS9</accession>
<sequence>MASIQTLERRIAALEARLAEIEGGYGDTLYHLRRASIKSELRLGKILDHLHIDDVTEDDIDNVLGEE</sequence>
<gene>
    <name evidence="1" type="ORF">AWC22_23080</name>
</gene>
<protein>
    <submittedName>
        <fullName evidence="1">Uncharacterized protein</fullName>
    </submittedName>
</protein>
<proteinExistence type="predicted"/>
<evidence type="ECO:0000313" key="2">
    <source>
        <dbReference type="Proteomes" id="UP000193087"/>
    </source>
</evidence>
<dbReference type="STRING" id="486698.AWC22_23080"/>
<comment type="caution">
    <text evidence="1">The sequence shown here is derived from an EMBL/GenBank/DDBJ whole genome shotgun (WGS) entry which is preliminary data.</text>
</comment>
<evidence type="ECO:0000313" key="1">
    <source>
        <dbReference type="EMBL" id="ORW74808.1"/>
    </source>
</evidence>
<reference evidence="1 2" key="1">
    <citation type="submission" date="2016-01" db="EMBL/GenBank/DDBJ databases">
        <title>The new phylogeny of the genus Mycobacterium.</title>
        <authorList>
            <person name="Tarcisio F."/>
            <person name="Conor M."/>
            <person name="Antonella G."/>
            <person name="Elisabetta G."/>
            <person name="Giulia F.S."/>
            <person name="Sara T."/>
            <person name="Anna F."/>
            <person name="Clotilde B."/>
            <person name="Roberto B."/>
            <person name="Veronica D.S."/>
            <person name="Fabio R."/>
            <person name="Monica P."/>
            <person name="Olivier J."/>
            <person name="Enrico T."/>
            <person name="Nicola S."/>
        </authorList>
    </citation>
    <scope>NUCLEOTIDE SEQUENCE [LARGE SCALE GENOMIC DNA]</scope>
    <source>
        <strain evidence="1 2">DSM 45176</strain>
    </source>
</reference>
<name>A0A1X2CFS9_9MYCO</name>
<dbReference type="OrthoDB" id="4569727at2"/>